<evidence type="ECO:0000313" key="3">
    <source>
        <dbReference type="Proteomes" id="UP001595420"/>
    </source>
</evidence>
<protein>
    <submittedName>
        <fullName evidence="2">Uncharacterized protein</fullName>
    </submittedName>
</protein>
<name>A0ABV7C0Q6_9PROT</name>
<evidence type="ECO:0000313" key="2">
    <source>
        <dbReference type="EMBL" id="MFC3002929.1"/>
    </source>
</evidence>
<comment type="caution">
    <text evidence="2">The sequence shown here is derived from an EMBL/GenBank/DDBJ whole genome shotgun (WGS) entry which is preliminary data.</text>
</comment>
<accession>A0ABV7C0Q6</accession>
<proteinExistence type="predicted"/>
<dbReference type="RefSeq" id="WP_216839201.1">
    <property type="nucleotide sequence ID" value="NZ_JAFNJS010000008.1"/>
</dbReference>
<sequence>MSSTTPAVETPSPPGYDTVTAGRADGTTPTIHRVPQQPLFRNLIQALGETALNASDRGDNAGFTRAMAYREAVRRLSERWDAGEPSPTRTAKKGDAALGGAA</sequence>
<reference evidence="3" key="1">
    <citation type="journal article" date="2019" name="Int. J. Syst. Evol. Microbiol.">
        <title>The Global Catalogue of Microorganisms (GCM) 10K type strain sequencing project: providing services to taxonomists for standard genome sequencing and annotation.</title>
        <authorList>
            <consortium name="The Broad Institute Genomics Platform"/>
            <consortium name="The Broad Institute Genome Sequencing Center for Infectious Disease"/>
            <person name="Wu L."/>
            <person name="Ma J."/>
        </authorList>
    </citation>
    <scope>NUCLEOTIDE SEQUENCE [LARGE SCALE GENOMIC DNA]</scope>
    <source>
        <strain evidence="3">CGMCC 1.16855</strain>
    </source>
</reference>
<organism evidence="2 3">
    <name type="scientific">Falsiroseomonas tokyonensis</name>
    <dbReference type="NCBI Taxonomy" id="430521"/>
    <lineage>
        <taxon>Bacteria</taxon>
        <taxon>Pseudomonadati</taxon>
        <taxon>Pseudomonadota</taxon>
        <taxon>Alphaproteobacteria</taxon>
        <taxon>Acetobacterales</taxon>
        <taxon>Roseomonadaceae</taxon>
        <taxon>Falsiroseomonas</taxon>
    </lineage>
</organism>
<feature type="region of interest" description="Disordered" evidence="1">
    <location>
        <begin position="1"/>
        <end position="32"/>
    </location>
</feature>
<gene>
    <name evidence="2" type="ORF">ACFOD3_23725</name>
</gene>
<dbReference type="Proteomes" id="UP001595420">
    <property type="component" value="Unassembled WGS sequence"/>
</dbReference>
<keyword evidence="3" id="KW-1185">Reference proteome</keyword>
<dbReference type="EMBL" id="JBHRSB010000008">
    <property type="protein sequence ID" value="MFC3002929.1"/>
    <property type="molecule type" value="Genomic_DNA"/>
</dbReference>
<feature type="region of interest" description="Disordered" evidence="1">
    <location>
        <begin position="78"/>
        <end position="102"/>
    </location>
</feature>
<evidence type="ECO:0000256" key="1">
    <source>
        <dbReference type="SAM" id="MobiDB-lite"/>
    </source>
</evidence>